<dbReference type="EMBL" id="JAVHJS010000001">
    <property type="protein sequence ID" value="KAK2868818.1"/>
    <property type="molecule type" value="Genomic_DNA"/>
</dbReference>
<feature type="region of interest" description="Disordered" evidence="3">
    <location>
        <begin position="277"/>
        <end position="301"/>
    </location>
</feature>
<dbReference type="PANTHER" id="PTHR23101">
    <property type="entry name" value="RAB GDP/GTP EXCHANGE FACTOR"/>
    <property type="match status" value="1"/>
</dbReference>
<feature type="domain" description="SH2" evidence="4">
    <location>
        <begin position="40"/>
        <end position="133"/>
    </location>
</feature>
<dbReference type="InterPro" id="IPR037191">
    <property type="entry name" value="VPS9_dom_sf"/>
</dbReference>
<dbReference type="InterPro" id="IPR003123">
    <property type="entry name" value="VPS9"/>
</dbReference>
<evidence type="ECO:0000256" key="3">
    <source>
        <dbReference type="SAM" id="MobiDB-lite"/>
    </source>
</evidence>
<accession>A0AA88T9C2</accession>
<name>A0AA88T9C2_TACVA</name>
<feature type="compositionally biased region" description="Low complexity" evidence="3">
    <location>
        <begin position="248"/>
        <end position="262"/>
    </location>
</feature>
<keyword evidence="2" id="KW-0727">SH2 domain</keyword>
<feature type="compositionally biased region" description="Basic residues" evidence="3">
    <location>
        <begin position="660"/>
        <end position="675"/>
    </location>
</feature>
<dbReference type="Gene3D" id="3.30.505.10">
    <property type="entry name" value="SH2 domain"/>
    <property type="match status" value="1"/>
</dbReference>
<evidence type="ECO:0000259" key="5">
    <source>
        <dbReference type="PROSITE" id="PS51205"/>
    </source>
</evidence>
<dbReference type="GO" id="GO:0031267">
    <property type="term" value="F:small GTPase binding"/>
    <property type="evidence" value="ECO:0007669"/>
    <property type="project" value="TreeGrafter"/>
</dbReference>
<proteinExistence type="predicted"/>
<sequence>MKRLDDEPTKSGDSLTNGDSVTQRSPVALLQGLRLCQESWNPGSPWDREGAHAALWGRPPGSFLVVAESSSQNKLLCVSVDDQSKKVQDFPIIKTGSAQRLDTSHLAFSDLPQLVIFYNLSRDVLPLCLLVPSWVCGLTEQPEHLVSQLGPKAWLCPSVDLLPYSMGPVTPDTPNTVMCTIQLTAANGALCFINPLYLQEHGDDWLTHSPVSPNLTNRLFTSKRDRRLSTARPWSGAGLKKHTESVEDSSVSMDSSGSLVQSPVSQVTTTEVVLRRASSSSISDPQKRVSADSIGSPVPQSPHRVSWVEDKLWMNPPTLSSLLHPPCLEFDSLSMSSIEEEPEPEPTVNSCQVQNSPRLPLADKVKNRLSAVGQALGGFINPQKRLSKRVQELSERKGSPFAEALKGFVEQTLKMRASCSMTSTEMLQEVRSSLTTLRETLYDTAEIQSIIDTLGDVPDFELDTMMEQALHKVALKPLYSHLYECMKTARQQDGSLKRLQAKQNALMGRSLEELEGTAGAGLPDAAMLEKIQQRWATMQQQYSPQKKVEMLLKVCKNIYHSMNVNAKPGVVFGADDFLPCLTWVLLRSDVVTLQIDTDYMMELLDPSQLQGEGGYYLTSLYASLYHISSFQSRLASRQLSAEAQKSLSQWHRRRTLHCNQSRRSRNRRTIRRHRSNEKANEDSVELNANDAYKDKDSTHDNDAYKDNDDVTETLQSVTEISGEEKEVDQ</sequence>
<dbReference type="InterPro" id="IPR036860">
    <property type="entry name" value="SH2_dom_sf"/>
</dbReference>
<evidence type="ECO:0000256" key="1">
    <source>
        <dbReference type="ARBA" id="ARBA00022468"/>
    </source>
</evidence>
<feature type="compositionally biased region" description="Basic and acidic residues" evidence="3">
    <location>
        <begin position="1"/>
        <end position="10"/>
    </location>
</feature>
<dbReference type="Pfam" id="PF02204">
    <property type="entry name" value="VPS9"/>
    <property type="match status" value="1"/>
</dbReference>
<dbReference type="GO" id="GO:0005085">
    <property type="term" value="F:guanyl-nucleotide exchange factor activity"/>
    <property type="evidence" value="ECO:0007669"/>
    <property type="project" value="InterPro"/>
</dbReference>
<dbReference type="PROSITE" id="PS50001">
    <property type="entry name" value="SH2"/>
    <property type="match status" value="1"/>
</dbReference>
<dbReference type="GO" id="GO:0005829">
    <property type="term" value="C:cytosol"/>
    <property type="evidence" value="ECO:0007669"/>
    <property type="project" value="TreeGrafter"/>
</dbReference>
<feature type="domain" description="VPS9" evidence="5">
    <location>
        <begin position="490"/>
        <end position="636"/>
    </location>
</feature>
<feature type="region of interest" description="Disordered" evidence="3">
    <location>
        <begin position="1"/>
        <end position="23"/>
    </location>
</feature>
<reference evidence="6" key="1">
    <citation type="submission" date="2023-08" db="EMBL/GenBank/DDBJ databases">
        <title>Pelteobagrus vachellii genome.</title>
        <authorList>
            <person name="Liu H."/>
        </authorList>
    </citation>
    <scope>NUCLEOTIDE SEQUENCE</scope>
    <source>
        <strain evidence="6">PRFRI_2022a</strain>
        <tissue evidence="6">Muscle</tissue>
    </source>
</reference>
<feature type="compositionally biased region" description="Basic and acidic residues" evidence="3">
    <location>
        <begin position="691"/>
        <end position="708"/>
    </location>
</feature>
<dbReference type="PANTHER" id="PTHR23101:SF72">
    <property type="entry name" value="RAS AND RAB INTERACTOR-LIKE PROTEIN"/>
    <property type="match status" value="1"/>
</dbReference>
<feature type="region of interest" description="Disordered" evidence="3">
    <location>
        <begin position="231"/>
        <end position="263"/>
    </location>
</feature>
<dbReference type="SUPFAM" id="SSF109993">
    <property type="entry name" value="VPS9 domain"/>
    <property type="match status" value="1"/>
</dbReference>
<evidence type="ECO:0000313" key="6">
    <source>
        <dbReference type="EMBL" id="KAK2868818.1"/>
    </source>
</evidence>
<feature type="region of interest" description="Disordered" evidence="3">
    <location>
        <begin position="660"/>
        <end position="709"/>
    </location>
</feature>
<evidence type="ECO:0000256" key="2">
    <source>
        <dbReference type="PROSITE-ProRule" id="PRU00191"/>
    </source>
</evidence>
<dbReference type="SMART" id="SM00167">
    <property type="entry name" value="VPS9"/>
    <property type="match status" value="1"/>
</dbReference>
<evidence type="ECO:0000313" key="7">
    <source>
        <dbReference type="Proteomes" id="UP001187315"/>
    </source>
</evidence>
<keyword evidence="1" id="KW-0343">GTPase activation</keyword>
<organism evidence="6 7">
    <name type="scientific">Tachysurus vachellii</name>
    <name type="common">Darkbarbel catfish</name>
    <name type="synonym">Pelteobagrus vachellii</name>
    <dbReference type="NCBI Taxonomy" id="175792"/>
    <lineage>
        <taxon>Eukaryota</taxon>
        <taxon>Metazoa</taxon>
        <taxon>Chordata</taxon>
        <taxon>Craniata</taxon>
        <taxon>Vertebrata</taxon>
        <taxon>Euteleostomi</taxon>
        <taxon>Actinopterygii</taxon>
        <taxon>Neopterygii</taxon>
        <taxon>Teleostei</taxon>
        <taxon>Ostariophysi</taxon>
        <taxon>Siluriformes</taxon>
        <taxon>Bagridae</taxon>
        <taxon>Tachysurus</taxon>
    </lineage>
</organism>
<feature type="compositionally biased region" description="Polar residues" evidence="3">
    <location>
        <begin position="11"/>
        <end position="23"/>
    </location>
</feature>
<dbReference type="Gene3D" id="1.20.1050.80">
    <property type="entry name" value="VPS9 domain"/>
    <property type="match status" value="1"/>
</dbReference>
<dbReference type="Pfam" id="PF23268">
    <property type="entry name" value="RIN1"/>
    <property type="match status" value="1"/>
</dbReference>
<dbReference type="GO" id="GO:0016192">
    <property type="term" value="P:vesicle-mediated transport"/>
    <property type="evidence" value="ECO:0007669"/>
    <property type="project" value="InterPro"/>
</dbReference>
<dbReference type="PROSITE" id="PS51205">
    <property type="entry name" value="VPS9"/>
    <property type="match status" value="1"/>
</dbReference>
<dbReference type="GO" id="GO:0030139">
    <property type="term" value="C:endocytic vesicle"/>
    <property type="evidence" value="ECO:0007669"/>
    <property type="project" value="TreeGrafter"/>
</dbReference>
<keyword evidence="7" id="KW-1185">Reference proteome</keyword>
<comment type="caution">
    <text evidence="6">The sequence shown here is derived from an EMBL/GenBank/DDBJ whole genome shotgun (WGS) entry which is preliminary data.</text>
</comment>
<dbReference type="GO" id="GO:0005096">
    <property type="term" value="F:GTPase activator activity"/>
    <property type="evidence" value="ECO:0007669"/>
    <property type="project" value="UniProtKB-KW"/>
</dbReference>
<dbReference type="Proteomes" id="UP001187315">
    <property type="component" value="Unassembled WGS sequence"/>
</dbReference>
<evidence type="ECO:0008006" key="8">
    <source>
        <dbReference type="Google" id="ProtNLM"/>
    </source>
</evidence>
<protein>
    <recommendedName>
        <fullName evidence="8">VPS9 domain-containing protein</fullName>
    </recommendedName>
</protein>
<dbReference type="InterPro" id="IPR045046">
    <property type="entry name" value="Vps9-like"/>
</dbReference>
<gene>
    <name evidence="6" type="ORF">Q7C36_000689</name>
</gene>
<dbReference type="SUPFAM" id="SSF55550">
    <property type="entry name" value="SH2 domain"/>
    <property type="match status" value="1"/>
</dbReference>
<dbReference type="AlphaFoldDB" id="A0AA88T9C2"/>
<evidence type="ECO:0000259" key="4">
    <source>
        <dbReference type="PROSITE" id="PS50001"/>
    </source>
</evidence>
<dbReference type="InterPro" id="IPR000980">
    <property type="entry name" value="SH2"/>
</dbReference>